<keyword evidence="3" id="KW-0964">Secreted</keyword>
<dbReference type="InterPro" id="IPR000734">
    <property type="entry name" value="TAG_lipase"/>
</dbReference>
<dbReference type="GO" id="GO:0016042">
    <property type="term" value="P:lipid catabolic process"/>
    <property type="evidence" value="ECO:0007669"/>
    <property type="project" value="TreeGrafter"/>
</dbReference>
<reference evidence="6 7" key="1">
    <citation type="submission" date="2020-02" db="EMBL/GenBank/DDBJ databases">
        <authorList>
            <person name="Ferguson B K."/>
        </authorList>
    </citation>
    <scope>NUCLEOTIDE SEQUENCE [LARGE SCALE GENOMIC DNA]</scope>
</reference>
<comment type="subcellular location">
    <subcellularLocation>
        <location evidence="1">Secreted</location>
    </subcellularLocation>
</comment>
<name>A0A6H5GHI5_9HEMI</name>
<dbReference type="PANTHER" id="PTHR11610:SF173">
    <property type="entry name" value="LIPASE DOMAIN-CONTAINING PROTEIN-RELATED"/>
    <property type="match status" value="1"/>
</dbReference>
<dbReference type="Pfam" id="PF00151">
    <property type="entry name" value="Lipase"/>
    <property type="match status" value="1"/>
</dbReference>
<evidence type="ECO:0000313" key="6">
    <source>
        <dbReference type="EMBL" id="CAB0003182.1"/>
    </source>
</evidence>
<evidence type="ECO:0000256" key="3">
    <source>
        <dbReference type="ARBA" id="ARBA00022525"/>
    </source>
</evidence>
<comment type="similarity">
    <text evidence="2 4">Belongs to the AB hydrolase superfamily. Lipase family.</text>
</comment>
<dbReference type="GO" id="GO:0016298">
    <property type="term" value="F:lipase activity"/>
    <property type="evidence" value="ECO:0007669"/>
    <property type="project" value="InterPro"/>
</dbReference>
<dbReference type="InterPro" id="IPR013818">
    <property type="entry name" value="Lipase"/>
</dbReference>
<keyword evidence="7" id="KW-1185">Reference proteome</keyword>
<evidence type="ECO:0000256" key="1">
    <source>
        <dbReference type="ARBA" id="ARBA00004613"/>
    </source>
</evidence>
<sequence>MLNLALIRYFYPVLSNRTALDPAQPGFEVEGPEVKLTKNDAKTVDVLHTDARPFIPFFGFGMLQPA</sequence>
<proteinExistence type="inferred from homology"/>
<accession>A0A6H5GHI5</accession>
<feature type="non-terminal residue" evidence="6">
    <location>
        <position position="66"/>
    </location>
</feature>
<feature type="domain" description="Lipase" evidence="5">
    <location>
        <begin position="18"/>
        <end position="65"/>
    </location>
</feature>
<evidence type="ECO:0000256" key="4">
    <source>
        <dbReference type="RuleBase" id="RU004262"/>
    </source>
</evidence>
<evidence type="ECO:0000313" key="7">
    <source>
        <dbReference type="Proteomes" id="UP000479000"/>
    </source>
</evidence>
<dbReference type="SUPFAM" id="SSF53474">
    <property type="entry name" value="alpha/beta-Hydrolases"/>
    <property type="match status" value="1"/>
</dbReference>
<dbReference type="GO" id="GO:0005615">
    <property type="term" value="C:extracellular space"/>
    <property type="evidence" value="ECO:0007669"/>
    <property type="project" value="TreeGrafter"/>
</dbReference>
<dbReference type="Gene3D" id="3.40.50.1820">
    <property type="entry name" value="alpha/beta hydrolase"/>
    <property type="match status" value="1"/>
</dbReference>
<dbReference type="Proteomes" id="UP000479000">
    <property type="component" value="Unassembled WGS sequence"/>
</dbReference>
<dbReference type="InterPro" id="IPR029058">
    <property type="entry name" value="AB_hydrolase_fold"/>
</dbReference>
<protein>
    <recommendedName>
        <fullName evidence="5">Lipase domain-containing protein</fullName>
    </recommendedName>
</protein>
<dbReference type="AlphaFoldDB" id="A0A6H5GHI5"/>
<gene>
    <name evidence="6" type="ORF">NTEN_LOCUS8801</name>
</gene>
<dbReference type="EMBL" id="CADCXU010013363">
    <property type="protein sequence ID" value="CAB0003182.1"/>
    <property type="molecule type" value="Genomic_DNA"/>
</dbReference>
<evidence type="ECO:0000256" key="2">
    <source>
        <dbReference type="ARBA" id="ARBA00010701"/>
    </source>
</evidence>
<evidence type="ECO:0000259" key="5">
    <source>
        <dbReference type="Pfam" id="PF00151"/>
    </source>
</evidence>
<organism evidence="6 7">
    <name type="scientific">Nesidiocoris tenuis</name>
    <dbReference type="NCBI Taxonomy" id="355587"/>
    <lineage>
        <taxon>Eukaryota</taxon>
        <taxon>Metazoa</taxon>
        <taxon>Ecdysozoa</taxon>
        <taxon>Arthropoda</taxon>
        <taxon>Hexapoda</taxon>
        <taxon>Insecta</taxon>
        <taxon>Pterygota</taxon>
        <taxon>Neoptera</taxon>
        <taxon>Paraneoptera</taxon>
        <taxon>Hemiptera</taxon>
        <taxon>Heteroptera</taxon>
        <taxon>Panheteroptera</taxon>
        <taxon>Cimicomorpha</taxon>
        <taxon>Miridae</taxon>
        <taxon>Dicyphina</taxon>
        <taxon>Nesidiocoris</taxon>
    </lineage>
</organism>
<dbReference type="PANTHER" id="PTHR11610">
    <property type="entry name" value="LIPASE"/>
    <property type="match status" value="1"/>
</dbReference>
<dbReference type="OrthoDB" id="199913at2759"/>